<keyword evidence="1" id="KW-0472">Membrane</keyword>
<accession>A0A5C7AHV8</accession>
<comment type="caution">
    <text evidence="2">The sequence shown here is derived from an EMBL/GenBank/DDBJ whole genome shotgun (WGS) entry which is preliminary data.</text>
</comment>
<keyword evidence="3" id="KW-1185">Reference proteome</keyword>
<name>A0A5C7AHV8_9FLAO</name>
<dbReference type="AlphaFoldDB" id="A0A5C7AHV8"/>
<reference evidence="2 3" key="1">
    <citation type="submission" date="2019-08" db="EMBL/GenBank/DDBJ databases">
        <title>Genome sequence of Gelidibacter salicanalis IC162T.</title>
        <authorList>
            <person name="Bowman J.P."/>
        </authorList>
    </citation>
    <scope>NUCLEOTIDE SEQUENCE [LARGE SCALE GENOMIC DNA]</scope>
    <source>
        <strain evidence="2 3">IC162</strain>
    </source>
</reference>
<gene>
    <name evidence="2" type="ORF">ES711_07430</name>
</gene>
<sequence length="72" mass="7881">MTVQNKKVKTTILAVLMTAVHAIAQVEKLPQPHERSGPPPPGFPIDDGLIFLVAAALIFGIYKILKYSKKQV</sequence>
<evidence type="ECO:0000313" key="3">
    <source>
        <dbReference type="Proteomes" id="UP000321734"/>
    </source>
</evidence>
<proteinExistence type="predicted"/>
<feature type="transmembrane region" description="Helical" evidence="1">
    <location>
        <begin position="48"/>
        <end position="65"/>
    </location>
</feature>
<evidence type="ECO:0000256" key="1">
    <source>
        <dbReference type="SAM" id="Phobius"/>
    </source>
</evidence>
<dbReference type="InterPro" id="IPR058207">
    <property type="entry name" value="PID_CTERM"/>
</dbReference>
<evidence type="ECO:0000313" key="2">
    <source>
        <dbReference type="EMBL" id="TXE08330.1"/>
    </source>
</evidence>
<keyword evidence="1" id="KW-0812">Transmembrane</keyword>
<protein>
    <submittedName>
        <fullName evidence="2">Uncharacterized protein</fullName>
    </submittedName>
</protein>
<dbReference type="Proteomes" id="UP000321734">
    <property type="component" value="Unassembled WGS sequence"/>
</dbReference>
<dbReference type="RefSeq" id="WP_146892145.1">
    <property type="nucleotide sequence ID" value="NZ_VORX01000003.1"/>
</dbReference>
<dbReference type="NCBIfam" id="NF046080">
    <property type="entry name" value="PID_CTERM"/>
    <property type="match status" value="1"/>
</dbReference>
<keyword evidence="1" id="KW-1133">Transmembrane helix</keyword>
<dbReference type="EMBL" id="VORX01000003">
    <property type="protein sequence ID" value="TXE08330.1"/>
    <property type="molecule type" value="Genomic_DNA"/>
</dbReference>
<organism evidence="2 3">
    <name type="scientific">Gelidibacter salicanalis</name>
    <dbReference type="NCBI Taxonomy" id="291193"/>
    <lineage>
        <taxon>Bacteria</taxon>
        <taxon>Pseudomonadati</taxon>
        <taxon>Bacteroidota</taxon>
        <taxon>Flavobacteriia</taxon>
        <taxon>Flavobacteriales</taxon>
        <taxon>Flavobacteriaceae</taxon>
        <taxon>Gelidibacter</taxon>
    </lineage>
</organism>